<dbReference type="eggNOG" id="ENOG502S00D">
    <property type="taxonomic scope" value="Eukaryota"/>
</dbReference>
<protein>
    <submittedName>
        <fullName evidence="1">Putative six-bladed beta-propeller-like protein</fullName>
    </submittedName>
</protein>
<dbReference type="RefSeq" id="XP_007919523.1">
    <property type="nucleotide sequence ID" value="XM_007921332.1"/>
</dbReference>
<accession>R8B8J4</accession>
<dbReference type="PANTHER" id="PTHR42060">
    <property type="entry name" value="NHL REPEAT-CONTAINING PROTEIN-RELATED"/>
    <property type="match status" value="1"/>
</dbReference>
<dbReference type="AlphaFoldDB" id="R8B8J4"/>
<evidence type="ECO:0000313" key="2">
    <source>
        <dbReference type="Proteomes" id="UP000014074"/>
    </source>
</evidence>
<dbReference type="Proteomes" id="UP000014074">
    <property type="component" value="Unassembled WGS sequence"/>
</dbReference>
<name>R8B8J4_PHAM7</name>
<dbReference type="InterPro" id="IPR052998">
    <property type="entry name" value="Hetero-Diels-Alderase-like"/>
</dbReference>
<dbReference type="Gene3D" id="2.120.10.30">
    <property type="entry name" value="TolB, C-terminal domain"/>
    <property type="match status" value="1"/>
</dbReference>
<reference evidence="2" key="1">
    <citation type="journal article" date="2013" name="Genome Announc.">
        <title>Draft genome sequence of the ascomycete Phaeoacremonium aleophilum strain UCR-PA7, a causal agent of the esca disease complex in grapevines.</title>
        <authorList>
            <person name="Blanco-Ulate B."/>
            <person name="Rolshausen P."/>
            <person name="Cantu D."/>
        </authorList>
    </citation>
    <scope>NUCLEOTIDE SEQUENCE [LARGE SCALE GENOMIC DNA]</scope>
    <source>
        <strain evidence="2">UCR-PA7</strain>
    </source>
</reference>
<organism evidence="1 2">
    <name type="scientific">Phaeoacremonium minimum (strain UCR-PA7)</name>
    <name type="common">Esca disease fungus</name>
    <name type="synonym">Togninia minima</name>
    <dbReference type="NCBI Taxonomy" id="1286976"/>
    <lineage>
        <taxon>Eukaryota</taxon>
        <taxon>Fungi</taxon>
        <taxon>Dikarya</taxon>
        <taxon>Ascomycota</taxon>
        <taxon>Pezizomycotina</taxon>
        <taxon>Sordariomycetes</taxon>
        <taxon>Sordariomycetidae</taxon>
        <taxon>Togniniales</taxon>
        <taxon>Togniniaceae</taxon>
        <taxon>Phaeoacremonium</taxon>
    </lineage>
</organism>
<keyword evidence="2" id="KW-1185">Reference proteome</keyword>
<dbReference type="KEGG" id="tmn:UCRPA7_8822"/>
<dbReference type="OrthoDB" id="9977941at2759"/>
<sequence length="299" mass="32233">MPSWVENLAVRSNGQILVTLSSAAEVFLIDPADPSKAALIHRFSDVTGMSGIIEVEHDKFYVVGGNFDLKTFVNQSGSYKLWEVDMTDYGRDSKAIVTEVIRLDKIGMPNGLELLSKTEKVILAADCEAGAVFKIDLVNGSHETAVEVDEMKNPDQPFIPIAINGISVHKGYLYWTNTSKALFCRVEVSEDGTAAGEVEIIKQGLIGDDFCFDMDDNAWIARNPFNTIAVVKAAGDAVTVAGQLDRLEIAGVTACQFDRKPGNEHMLYVVTNGGLGGPVNGTQVEGGKVAVIDTSLFKA</sequence>
<dbReference type="GeneID" id="19329712"/>
<evidence type="ECO:0000313" key="1">
    <source>
        <dbReference type="EMBL" id="EON95621.1"/>
    </source>
</evidence>
<dbReference type="EMBL" id="KB933378">
    <property type="protein sequence ID" value="EON95621.1"/>
    <property type="molecule type" value="Genomic_DNA"/>
</dbReference>
<proteinExistence type="predicted"/>
<gene>
    <name evidence="1" type="ORF">UCRPA7_8822</name>
</gene>
<dbReference type="HOGENOM" id="CLU_052989_1_0_1"/>
<dbReference type="SUPFAM" id="SSF63829">
    <property type="entry name" value="Calcium-dependent phosphotriesterase"/>
    <property type="match status" value="1"/>
</dbReference>
<dbReference type="PANTHER" id="PTHR42060:SF1">
    <property type="entry name" value="NHL REPEAT-CONTAINING PROTEIN"/>
    <property type="match status" value="1"/>
</dbReference>
<dbReference type="InterPro" id="IPR011042">
    <property type="entry name" value="6-blade_b-propeller_TolB-like"/>
</dbReference>